<dbReference type="PRINTS" id="PR00344">
    <property type="entry name" value="BCTRLSENSOR"/>
</dbReference>
<dbReference type="InterPro" id="IPR036890">
    <property type="entry name" value="HATPase_C_sf"/>
</dbReference>
<evidence type="ECO:0000256" key="5">
    <source>
        <dbReference type="ARBA" id="ARBA00022777"/>
    </source>
</evidence>
<dbReference type="InterPro" id="IPR050351">
    <property type="entry name" value="BphY/WalK/GraS-like"/>
</dbReference>
<feature type="domain" description="Histidine kinase" evidence="6">
    <location>
        <begin position="56"/>
        <end position="273"/>
    </location>
</feature>
<keyword evidence="3" id="KW-0597">Phosphoprotein</keyword>
<organism evidence="7 8">
    <name type="scientific">Curvibacter microcysteis</name>
    <dbReference type="NCBI Taxonomy" id="3026419"/>
    <lineage>
        <taxon>Bacteria</taxon>
        <taxon>Pseudomonadati</taxon>
        <taxon>Pseudomonadota</taxon>
        <taxon>Betaproteobacteria</taxon>
        <taxon>Burkholderiales</taxon>
        <taxon>Comamonadaceae</taxon>
        <taxon>Curvibacter</taxon>
    </lineage>
</organism>
<evidence type="ECO:0000313" key="7">
    <source>
        <dbReference type="EMBL" id="MDD0816957.1"/>
    </source>
</evidence>
<keyword evidence="5" id="KW-0418">Kinase</keyword>
<dbReference type="InterPro" id="IPR036097">
    <property type="entry name" value="HisK_dim/P_sf"/>
</dbReference>
<protein>
    <recommendedName>
        <fullName evidence="2">histidine kinase</fullName>
        <ecNumber evidence="2">2.7.13.3</ecNumber>
    </recommendedName>
</protein>
<dbReference type="InterPro" id="IPR004358">
    <property type="entry name" value="Sig_transdc_His_kin-like_C"/>
</dbReference>
<accession>A0ABT5MK54</accession>
<keyword evidence="7" id="KW-0067">ATP-binding</keyword>
<dbReference type="SMART" id="SM00387">
    <property type="entry name" value="HATPase_c"/>
    <property type="match status" value="1"/>
</dbReference>
<name>A0ABT5MK54_9BURK</name>
<dbReference type="CDD" id="cd00082">
    <property type="entry name" value="HisKA"/>
    <property type="match status" value="1"/>
</dbReference>
<dbReference type="PROSITE" id="PS50109">
    <property type="entry name" value="HIS_KIN"/>
    <property type="match status" value="1"/>
</dbReference>
<dbReference type="RefSeq" id="WP_273929231.1">
    <property type="nucleotide sequence ID" value="NZ_JAQSIO010000012.1"/>
</dbReference>
<dbReference type="InterPro" id="IPR003661">
    <property type="entry name" value="HisK_dim/P_dom"/>
</dbReference>
<evidence type="ECO:0000256" key="2">
    <source>
        <dbReference type="ARBA" id="ARBA00012438"/>
    </source>
</evidence>
<sequence>MSEIRPPSLSGPAPDRAEDDWAALQAQDPASLAREVLRLRAELQARREDQQAFLRVVSHDLRSPVRHVVSYGQLVRELVQESNADPAALQFLDTITQSAQQLGRMIDGLIALGRIGSAELQLQALPLGDVLQDAWRGAQPACAERRVQWVLPDWNALPAVRADLALLRDLLHHLLDNAIKFTRLREEARIELAAAQHGPWVELTLRDNGAGYKPEHQAQLFGVFQRLHSTRDFDGLGLGLAAARRIVDRLGGDLQLQGQPDQGCTVTLRLPQA</sequence>
<dbReference type="InterPro" id="IPR003594">
    <property type="entry name" value="HATPase_dom"/>
</dbReference>
<dbReference type="GO" id="GO:0005524">
    <property type="term" value="F:ATP binding"/>
    <property type="evidence" value="ECO:0007669"/>
    <property type="project" value="UniProtKB-KW"/>
</dbReference>
<dbReference type="Proteomes" id="UP001528672">
    <property type="component" value="Unassembled WGS sequence"/>
</dbReference>
<evidence type="ECO:0000259" key="6">
    <source>
        <dbReference type="PROSITE" id="PS50109"/>
    </source>
</evidence>
<dbReference type="EC" id="2.7.13.3" evidence="2"/>
<reference evidence="7 8" key="1">
    <citation type="submission" date="2023-02" db="EMBL/GenBank/DDBJ databases">
        <title>Bacterial whole genome sequence for Curvibacter sp. HBC28.</title>
        <authorList>
            <person name="Le V."/>
            <person name="Ko S.-R."/>
            <person name="Ahn C.-Y."/>
            <person name="Oh H.-M."/>
        </authorList>
    </citation>
    <scope>NUCLEOTIDE SEQUENCE [LARGE SCALE GENOMIC DNA]</scope>
    <source>
        <strain evidence="7 8">HBC28</strain>
    </source>
</reference>
<comment type="caution">
    <text evidence="7">The sequence shown here is derived from an EMBL/GenBank/DDBJ whole genome shotgun (WGS) entry which is preliminary data.</text>
</comment>
<evidence type="ECO:0000256" key="3">
    <source>
        <dbReference type="ARBA" id="ARBA00022553"/>
    </source>
</evidence>
<keyword evidence="4" id="KW-0808">Transferase</keyword>
<dbReference type="SMART" id="SM00388">
    <property type="entry name" value="HisKA"/>
    <property type="match status" value="1"/>
</dbReference>
<evidence type="ECO:0000256" key="1">
    <source>
        <dbReference type="ARBA" id="ARBA00000085"/>
    </source>
</evidence>
<dbReference type="Pfam" id="PF02518">
    <property type="entry name" value="HATPase_c"/>
    <property type="match status" value="1"/>
</dbReference>
<dbReference type="InterPro" id="IPR005467">
    <property type="entry name" value="His_kinase_dom"/>
</dbReference>
<comment type="catalytic activity">
    <reaction evidence="1">
        <text>ATP + protein L-histidine = ADP + protein N-phospho-L-histidine.</text>
        <dbReference type="EC" id="2.7.13.3"/>
    </reaction>
</comment>
<dbReference type="SUPFAM" id="SSF55874">
    <property type="entry name" value="ATPase domain of HSP90 chaperone/DNA topoisomerase II/histidine kinase"/>
    <property type="match status" value="1"/>
</dbReference>
<dbReference type="EMBL" id="JAQSIO010000012">
    <property type="protein sequence ID" value="MDD0816957.1"/>
    <property type="molecule type" value="Genomic_DNA"/>
</dbReference>
<evidence type="ECO:0000256" key="4">
    <source>
        <dbReference type="ARBA" id="ARBA00022679"/>
    </source>
</evidence>
<dbReference type="Pfam" id="PF00512">
    <property type="entry name" value="HisKA"/>
    <property type="match status" value="1"/>
</dbReference>
<dbReference type="Gene3D" id="1.10.287.130">
    <property type="match status" value="1"/>
</dbReference>
<dbReference type="SUPFAM" id="SSF47384">
    <property type="entry name" value="Homodimeric domain of signal transducing histidine kinase"/>
    <property type="match status" value="1"/>
</dbReference>
<dbReference type="PANTHER" id="PTHR42878">
    <property type="entry name" value="TWO-COMPONENT HISTIDINE KINASE"/>
    <property type="match status" value="1"/>
</dbReference>
<gene>
    <name evidence="7" type="ORF">PSQ39_20160</name>
</gene>
<proteinExistence type="predicted"/>
<dbReference type="PANTHER" id="PTHR42878:SF15">
    <property type="entry name" value="BACTERIOPHYTOCHROME"/>
    <property type="match status" value="1"/>
</dbReference>
<dbReference type="Gene3D" id="3.30.565.10">
    <property type="entry name" value="Histidine kinase-like ATPase, C-terminal domain"/>
    <property type="match status" value="1"/>
</dbReference>
<keyword evidence="8" id="KW-1185">Reference proteome</keyword>
<evidence type="ECO:0000313" key="8">
    <source>
        <dbReference type="Proteomes" id="UP001528672"/>
    </source>
</evidence>
<keyword evidence="7" id="KW-0547">Nucleotide-binding</keyword>